<keyword evidence="1" id="KW-0472">Membrane</keyword>
<keyword evidence="3" id="KW-1185">Reference proteome</keyword>
<evidence type="ECO:0000313" key="3">
    <source>
        <dbReference type="Proteomes" id="UP000198838"/>
    </source>
</evidence>
<dbReference type="EMBL" id="FOJY01000014">
    <property type="protein sequence ID" value="SFB22518.1"/>
    <property type="molecule type" value="Genomic_DNA"/>
</dbReference>
<proteinExistence type="predicted"/>
<keyword evidence="1" id="KW-1133">Transmembrane helix</keyword>
<sequence length="144" mass="16760">MKHKSIILIPLVIVFFLISFYLMFFVFFKKNILQDLNLTWNTEFVGNATTVAKGDLGPKGEQILLYKISSWGNEAYVKQLNSEGKTIYNNISDKLQEENILDDSKEALEYLKNGKYEVIEKDENSKLYIWNGDKNSLYIFVENI</sequence>
<protein>
    <submittedName>
        <fullName evidence="2">Uncharacterized protein</fullName>
    </submittedName>
</protein>
<keyword evidence="1" id="KW-0812">Transmembrane</keyword>
<evidence type="ECO:0000313" key="2">
    <source>
        <dbReference type="EMBL" id="SFB22518.1"/>
    </source>
</evidence>
<reference evidence="2 3" key="1">
    <citation type="submission" date="2016-10" db="EMBL/GenBank/DDBJ databases">
        <authorList>
            <person name="de Groot N.N."/>
        </authorList>
    </citation>
    <scope>NUCLEOTIDE SEQUENCE [LARGE SCALE GENOMIC DNA]</scope>
    <source>
        <strain evidence="2 3">DSM 5522</strain>
    </source>
</reference>
<accession>A0A1I0ZDM6</accession>
<dbReference type="AlphaFoldDB" id="A0A1I0ZDM6"/>
<evidence type="ECO:0000256" key="1">
    <source>
        <dbReference type="SAM" id="Phobius"/>
    </source>
</evidence>
<dbReference type="Proteomes" id="UP000198838">
    <property type="component" value="Unassembled WGS sequence"/>
</dbReference>
<name>A0A1I0ZDM6_9FIRM</name>
<organism evidence="2 3">
    <name type="scientific">Acetitomaculum ruminis DSM 5522</name>
    <dbReference type="NCBI Taxonomy" id="1120918"/>
    <lineage>
        <taxon>Bacteria</taxon>
        <taxon>Bacillati</taxon>
        <taxon>Bacillota</taxon>
        <taxon>Clostridia</taxon>
        <taxon>Lachnospirales</taxon>
        <taxon>Lachnospiraceae</taxon>
        <taxon>Acetitomaculum</taxon>
    </lineage>
</organism>
<gene>
    <name evidence="2" type="ORF">SAMN05216249_1145</name>
</gene>
<dbReference type="RefSeq" id="WP_092873115.1">
    <property type="nucleotide sequence ID" value="NZ_FOJY01000014.1"/>
</dbReference>
<feature type="transmembrane region" description="Helical" evidence="1">
    <location>
        <begin position="6"/>
        <end position="28"/>
    </location>
</feature>